<accession>A0AAW2ZHP5</accession>
<comment type="caution">
    <text evidence="5">The sequence shown here is derived from an EMBL/GenBank/DDBJ whole genome shotgun (WGS) entry which is preliminary data.</text>
</comment>
<proteinExistence type="predicted"/>
<dbReference type="AlphaFoldDB" id="A0AAW2ZHP5"/>
<feature type="compositionally biased region" description="Acidic residues" evidence="4">
    <location>
        <begin position="101"/>
        <end position="139"/>
    </location>
</feature>
<keyword evidence="6" id="KW-1185">Reference proteome</keyword>
<dbReference type="InterPro" id="IPR006709">
    <property type="entry name" value="SSU_processome_Utp14"/>
</dbReference>
<feature type="region of interest" description="Disordered" evidence="4">
    <location>
        <begin position="1"/>
        <end position="73"/>
    </location>
</feature>
<feature type="compositionally biased region" description="Acidic residues" evidence="4">
    <location>
        <begin position="46"/>
        <end position="70"/>
    </location>
</feature>
<reference evidence="5 6" key="1">
    <citation type="submission" date="2024-03" db="EMBL/GenBank/DDBJ databases">
        <title>The Acrasis kona genome and developmental transcriptomes reveal deep origins of eukaryotic multicellular pathways.</title>
        <authorList>
            <person name="Sheikh S."/>
            <person name="Fu C.-J."/>
            <person name="Brown M.W."/>
            <person name="Baldauf S.L."/>
        </authorList>
    </citation>
    <scope>NUCLEOTIDE SEQUENCE [LARGE SCALE GENOMIC DNA]</scope>
    <source>
        <strain evidence="5 6">ATCC MYA-3509</strain>
    </source>
</reference>
<evidence type="ECO:0000256" key="3">
    <source>
        <dbReference type="ARBA" id="ARBA00023242"/>
    </source>
</evidence>
<dbReference type="PANTHER" id="PTHR14150">
    <property type="entry name" value="U3 SMALL NUCLEOLAR RNA-ASSOCIATED PROTEIN 14"/>
    <property type="match status" value="1"/>
</dbReference>
<evidence type="ECO:0000313" key="5">
    <source>
        <dbReference type="EMBL" id="KAL0489393.1"/>
    </source>
</evidence>
<feature type="compositionally biased region" description="Basic and acidic residues" evidence="4">
    <location>
        <begin position="567"/>
        <end position="587"/>
    </location>
</feature>
<protein>
    <submittedName>
        <fullName evidence="5">U3 small nucleolar RNA-associated protein</fullName>
    </submittedName>
</protein>
<keyword evidence="3" id="KW-0539">Nucleus</keyword>
<dbReference type="Proteomes" id="UP001431209">
    <property type="component" value="Unassembled WGS sequence"/>
</dbReference>
<dbReference type="Pfam" id="PF04615">
    <property type="entry name" value="Utp14"/>
    <property type="match status" value="1"/>
</dbReference>
<organism evidence="5 6">
    <name type="scientific">Acrasis kona</name>
    <dbReference type="NCBI Taxonomy" id="1008807"/>
    <lineage>
        <taxon>Eukaryota</taxon>
        <taxon>Discoba</taxon>
        <taxon>Heterolobosea</taxon>
        <taxon>Tetramitia</taxon>
        <taxon>Eutetramitia</taxon>
        <taxon>Acrasidae</taxon>
        <taxon>Acrasis</taxon>
    </lineage>
</organism>
<feature type="compositionally biased region" description="Basic and acidic residues" evidence="4">
    <location>
        <begin position="19"/>
        <end position="31"/>
    </location>
</feature>
<evidence type="ECO:0000256" key="1">
    <source>
        <dbReference type="ARBA" id="ARBA00004604"/>
    </source>
</evidence>
<dbReference type="PANTHER" id="PTHR14150:SF12">
    <property type="entry name" value="U3 SMALL NUCLEOLAR RNA-ASSOCIATED PROTEIN 14 HOMOLOG A"/>
    <property type="match status" value="1"/>
</dbReference>
<keyword evidence="2" id="KW-0597">Phosphoprotein</keyword>
<name>A0AAW2ZHP5_9EUKA</name>
<sequence length="840" mass="96213">MGKKSQKRVDEEAPPTTSLHEEIKDKRKLEQQDFQTNKKLKMDISEQVEQDSENEEIMDESESESEESETEVSVIMAAKNLHTNDAVFTGFFQDAKQNETNFEDEEISSTSDANEENNVDDDDDDEQQDDNDSADEQVGLDDLIQSVKEQHKDVNKRPDLSALYQLKDTKDYHASTSTASLERSTAYEVLQDGLKKWEPIEDYLSMSRTIPISYDENVKERSVPTASSESIPSTSFDHQLQEKLLQNKSTDKDESSLPLYAVDQRTKATSITKMDKAELVQRSREIAHQRAQLTFQQQKQARLKKIKSKTYRKIMKRQKAREQEAIDEEIKELDPEQAKEKLLQQEKDYIKERVTQRHKNSSAWVRQSMKSGTAHYNKDVGLSVAEQLKIGDDLRRKQFKQVDDAEEIADRIADGSHTEVLDQLKEEIMEEKEMNKGLYNMKFMKQARERKLLESLDLIEQIRKDVEATDENDDQSELVTGRVTFKSSSSSSNSSKKKSVPVNLEAQPTTVSIQGHLTVEDVPEVTSISHAVTLKKKNPVNMTPVTTTLNKRKRLEAPTANPWLQKQDSDSVPVKEQRASKKMKKDEIENESQVKIKNITNDEKTPTNNINEELDQIKRQAFSSDDLSLQFQESKSRAIQDEVNLPEMESASKPGWGSWAGKGTDWRALKIEKENNVKRVKNKLILQKAAERPDADIGHVIIRETARVPDKYLNQNVRQDSAMSQIHDLSMAHPLGPEWNSLSGHLQANQPRIKVRPGEKILPLSYDTAKLDVNKGRMVDARNRHGEMSRKQLDKEVDNRNVLGATKIQKVIREKKIREKKNKDKPTPSIEFNHDIDVIV</sequence>
<feature type="compositionally biased region" description="Basic and acidic residues" evidence="4">
    <location>
        <begin position="148"/>
        <end position="159"/>
    </location>
</feature>
<feature type="compositionally biased region" description="Polar residues" evidence="4">
    <location>
        <begin position="224"/>
        <end position="237"/>
    </location>
</feature>
<evidence type="ECO:0000256" key="2">
    <source>
        <dbReference type="ARBA" id="ARBA00022553"/>
    </source>
</evidence>
<feature type="region of interest" description="Disordered" evidence="4">
    <location>
        <begin position="218"/>
        <end position="237"/>
    </location>
</feature>
<comment type="subcellular location">
    <subcellularLocation>
        <location evidence="1">Nucleus</location>
        <location evidence="1">Nucleolus</location>
    </subcellularLocation>
</comment>
<evidence type="ECO:0000313" key="6">
    <source>
        <dbReference type="Proteomes" id="UP001431209"/>
    </source>
</evidence>
<dbReference type="EMBL" id="JAOPGA020001554">
    <property type="protein sequence ID" value="KAL0489393.1"/>
    <property type="molecule type" value="Genomic_DNA"/>
</dbReference>
<feature type="region of interest" description="Disordered" evidence="4">
    <location>
        <begin position="467"/>
        <end position="503"/>
    </location>
</feature>
<gene>
    <name evidence="5" type="ORF">AKO1_010671</name>
</gene>
<feature type="region of interest" description="Disordered" evidence="4">
    <location>
        <begin position="96"/>
        <end position="159"/>
    </location>
</feature>
<feature type="region of interest" description="Disordered" evidence="4">
    <location>
        <begin position="564"/>
        <end position="590"/>
    </location>
</feature>
<dbReference type="GO" id="GO:0032040">
    <property type="term" value="C:small-subunit processome"/>
    <property type="evidence" value="ECO:0007669"/>
    <property type="project" value="InterPro"/>
</dbReference>
<evidence type="ECO:0000256" key="4">
    <source>
        <dbReference type="SAM" id="MobiDB-lite"/>
    </source>
</evidence>
<dbReference type="GO" id="GO:0006364">
    <property type="term" value="P:rRNA processing"/>
    <property type="evidence" value="ECO:0007669"/>
    <property type="project" value="InterPro"/>
</dbReference>